<feature type="region of interest" description="Disordered" evidence="2">
    <location>
        <begin position="1"/>
        <end position="123"/>
    </location>
</feature>
<protein>
    <submittedName>
        <fullName evidence="3">Uncharacterized protein</fullName>
    </submittedName>
</protein>
<evidence type="ECO:0000256" key="2">
    <source>
        <dbReference type="SAM" id="MobiDB-lite"/>
    </source>
</evidence>
<feature type="region of interest" description="Disordered" evidence="2">
    <location>
        <begin position="318"/>
        <end position="337"/>
    </location>
</feature>
<gene>
    <name evidence="3" type="ORF">Rhopal_006665-T1</name>
</gene>
<dbReference type="AlphaFoldDB" id="A0AAV5GYM1"/>
<dbReference type="Proteomes" id="UP001342314">
    <property type="component" value="Unassembled WGS sequence"/>
</dbReference>
<evidence type="ECO:0000256" key="1">
    <source>
        <dbReference type="SAM" id="Coils"/>
    </source>
</evidence>
<dbReference type="EMBL" id="BQKY01000014">
    <property type="protein sequence ID" value="GJN93608.1"/>
    <property type="molecule type" value="Genomic_DNA"/>
</dbReference>
<keyword evidence="1" id="KW-0175">Coiled coil</keyword>
<name>A0AAV5GYM1_9BASI</name>
<feature type="compositionally biased region" description="Polar residues" evidence="2">
    <location>
        <begin position="1"/>
        <end position="17"/>
    </location>
</feature>
<proteinExistence type="predicted"/>
<comment type="caution">
    <text evidence="3">The sequence shown here is derived from an EMBL/GenBank/DDBJ whole genome shotgun (WGS) entry which is preliminary data.</text>
</comment>
<feature type="coiled-coil region" evidence="1">
    <location>
        <begin position="235"/>
        <end position="269"/>
    </location>
</feature>
<organism evidence="3 4">
    <name type="scientific">Rhodotorula paludigena</name>
    <dbReference type="NCBI Taxonomy" id="86838"/>
    <lineage>
        <taxon>Eukaryota</taxon>
        <taxon>Fungi</taxon>
        <taxon>Dikarya</taxon>
        <taxon>Basidiomycota</taxon>
        <taxon>Pucciniomycotina</taxon>
        <taxon>Microbotryomycetes</taxon>
        <taxon>Sporidiobolales</taxon>
        <taxon>Sporidiobolaceae</taxon>
        <taxon>Rhodotorula</taxon>
    </lineage>
</organism>
<evidence type="ECO:0000313" key="4">
    <source>
        <dbReference type="Proteomes" id="UP001342314"/>
    </source>
</evidence>
<feature type="compositionally biased region" description="Basic residues" evidence="2">
    <location>
        <begin position="46"/>
        <end position="62"/>
    </location>
</feature>
<sequence>MFTHACLSSSQRRSSLTFKGPAAPTRSRKPPSVLDPIVPSRPLALAKRRRSSTGGAHSHRTSRSLPVTKARRASAGSQAQPQSARARKPSKRARVPDSDDDDDQSSASSDPEDDGAAASTRPYERRVARQVVAKRWRLLSASARDDVRFLAEHAARECVEEAFPHDSTSKAARALTTTLASFADDIDSLLVSLPVPPVPTVLARNSKGRAREVDLGVLMREKDLRRKSGELAAALEAEEAIVEALEAKVDEQRRLLEQEEALVASLAAASTRFRSLDPSVRVLPQLSALGRAGGDSEEDDDEEDLTVRIERLVDALNGAGTASGSDRDRVKRRKTSE</sequence>
<keyword evidence="4" id="KW-1185">Reference proteome</keyword>
<feature type="compositionally biased region" description="Low complexity" evidence="2">
    <location>
        <begin position="73"/>
        <end position="84"/>
    </location>
</feature>
<feature type="compositionally biased region" description="Basic and acidic residues" evidence="2">
    <location>
        <begin position="325"/>
        <end position="337"/>
    </location>
</feature>
<accession>A0AAV5GYM1</accession>
<evidence type="ECO:0000313" key="3">
    <source>
        <dbReference type="EMBL" id="GJN93608.1"/>
    </source>
</evidence>
<reference evidence="3 4" key="1">
    <citation type="submission" date="2021-12" db="EMBL/GenBank/DDBJ databases">
        <title>High titer production of polyol ester of fatty acids by Rhodotorula paludigena BS15 towards product separation-free biomass refinery.</title>
        <authorList>
            <person name="Mano J."/>
            <person name="Ono H."/>
            <person name="Tanaka T."/>
            <person name="Naito K."/>
            <person name="Sushida H."/>
            <person name="Ike M."/>
            <person name="Tokuyasu K."/>
            <person name="Kitaoka M."/>
        </authorList>
    </citation>
    <scope>NUCLEOTIDE SEQUENCE [LARGE SCALE GENOMIC DNA]</scope>
    <source>
        <strain evidence="3 4">BS15</strain>
    </source>
</reference>
<feature type="compositionally biased region" description="Acidic residues" evidence="2">
    <location>
        <begin position="98"/>
        <end position="115"/>
    </location>
</feature>